<name>K5UWT2_PHACS</name>
<dbReference type="KEGG" id="pco:PHACADRAFT_258428"/>
<dbReference type="HOGENOM" id="CLU_1315799_0_0_1"/>
<dbReference type="RefSeq" id="XP_007397212.1">
    <property type="nucleotide sequence ID" value="XM_007397150.1"/>
</dbReference>
<dbReference type="GeneID" id="18917111"/>
<gene>
    <name evidence="2" type="ORF">PHACADRAFT_258428</name>
</gene>
<evidence type="ECO:0000313" key="2">
    <source>
        <dbReference type="EMBL" id="EKM54521.1"/>
    </source>
</evidence>
<dbReference type="EMBL" id="JH930473">
    <property type="protein sequence ID" value="EKM54521.1"/>
    <property type="molecule type" value="Genomic_DNA"/>
</dbReference>
<dbReference type="OrthoDB" id="10614964at2759"/>
<reference evidence="2 3" key="1">
    <citation type="journal article" date="2012" name="BMC Genomics">
        <title>Comparative genomics of the white-rot fungi, Phanerochaete carnosa and P. chrysosporium, to elucidate the genetic basis of the distinct wood types they colonize.</title>
        <authorList>
            <person name="Suzuki H."/>
            <person name="MacDonald J."/>
            <person name="Syed K."/>
            <person name="Salamov A."/>
            <person name="Hori C."/>
            <person name="Aerts A."/>
            <person name="Henrissat B."/>
            <person name="Wiebenga A."/>
            <person name="vanKuyk P.A."/>
            <person name="Barry K."/>
            <person name="Lindquist E."/>
            <person name="LaButti K."/>
            <person name="Lapidus A."/>
            <person name="Lucas S."/>
            <person name="Coutinho P."/>
            <person name="Gong Y."/>
            <person name="Samejima M."/>
            <person name="Mahadevan R."/>
            <person name="Abou-Zaid M."/>
            <person name="de Vries R.P."/>
            <person name="Igarashi K."/>
            <person name="Yadav J.S."/>
            <person name="Grigoriev I.V."/>
            <person name="Master E.R."/>
        </authorList>
    </citation>
    <scope>NUCLEOTIDE SEQUENCE [LARGE SCALE GENOMIC DNA]</scope>
    <source>
        <strain evidence="2 3">HHB-10118-sp</strain>
    </source>
</reference>
<evidence type="ECO:0000256" key="1">
    <source>
        <dbReference type="SAM" id="MobiDB-lite"/>
    </source>
</evidence>
<dbReference type="InParanoid" id="K5UWT2"/>
<dbReference type="Proteomes" id="UP000008370">
    <property type="component" value="Unassembled WGS sequence"/>
</dbReference>
<evidence type="ECO:0000313" key="3">
    <source>
        <dbReference type="Proteomes" id="UP000008370"/>
    </source>
</evidence>
<feature type="region of interest" description="Disordered" evidence="1">
    <location>
        <begin position="63"/>
        <end position="83"/>
    </location>
</feature>
<sequence length="209" mass="22719">MAASAFSSMSPLLGLVKSPTNAESEFVVSELDRPDDNINCPDGMLSRSNGGWARGPRFALSGMDSEPTRPAWPMSPRGSSPPKEVVELDETWRHHQLPVLSSEFSALGFSFDNKPYPPSLARLNAPPRVRSSHSDSALCVRFDADAHLQHMRTTSHDVYSRGGPAVALGEIKERWEGDTVRSTAFYSARSSMLSNISSVMGTIEALPDA</sequence>
<proteinExistence type="predicted"/>
<accession>K5UWT2</accession>
<protein>
    <submittedName>
        <fullName evidence="2">Uncharacterized protein</fullName>
    </submittedName>
</protein>
<dbReference type="AlphaFoldDB" id="K5UWT2"/>
<keyword evidence="3" id="KW-1185">Reference proteome</keyword>
<organism evidence="2 3">
    <name type="scientific">Phanerochaete carnosa (strain HHB-10118-sp)</name>
    <name type="common">White-rot fungus</name>
    <name type="synonym">Peniophora carnosa</name>
    <dbReference type="NCBI Taxonomy" id="650164"/>
    <lineage>
        <taxon>Eukaryota</taxon>
        <taxon>Fungi</taxon>
        <taxon>Dikarya</taxon>
        <taxon>Basidiomycota</taxon>
        <taxon>Agaricomycotina</taxon>
        <taxon>Agaricomycetes</taxon>
        <taxon>Polyporales</taxon>
        <taxon>Phanerochaetaceae</taxon>
        <taxon>Phanerochaete</taxon>
    </lineage>
</organism>